<evidence type="ECO:0000259" key="3">
    <source>
        <dbReference type="Pfam" id="PF21763"/>
    </source>
</evidence>
<accession>A0A644U6S1</accession>
<dbReference type="PANTHER" id="PTHR30255">
    <property type="entry name" value="SINGLE-STRANDED-DNA-SPECIFIC EXONUCLEASE RECJ"/>
    <property type="match status" value="1"/>
</dbReference>
<dbReference type="Gene3D" id="3.90.1640.30">
    <property type="match status" value="1"/>
</dbReference>
<evidence type="ECO:0000313" key="4">
    <source>
        <dbReference type="EMBL" id="MPL74542.1"/>
    </source>
</evidence>
<protein>
    <submittedName>
        <fullName evidence="4">Uncharacterized protein</fullName>
    </submittedName>
</protein>
<sequence length="465" mass="50568">MGFVEDVSRAAKIIQEADAATLISHIDADGITSEAIISQAITRLGIPATPVFVRQLEPMTMKHIPDDDTLKIFTDLGGGQQNLLEEAGIPAERALILDHHISQPAPGGTKYFQVNSQFYGEDYVKCSAAGIAYLVARKLDPANTDLAKLSVVGNVGDMMARENHGLVGVARWIAEDGADSGHIRIRRGINCYGLSTRPLHICLSNADDPQIPGISGKPAEAAALLCRIGIYHSPSDQRVWEELSSEEEKRLASVLAEQLIANGESTDGLIAEHYFFPDEMEKTPLRNASEYATMLNACGRWAKPKIGEAVCFGDRGQKYREAEHMLRHHRSIIRELCEYIIETGVEDLGSIQAIHTGDKYPDTIAGIGAGMALSKLDTDKPILVMCSVSDEPDLIKVSMRTYEKVLRRGVDLQEVLATAAVEAGGAGGGHNIAAGAYIPKGCEHDFTRRVNELVKRQFTAGQKDR</sequence>
<dbReference type="GO" id="GO:0003676">
    <property type="term" value="F:nucleic acid binding"/>
    <property type="evidence" value="ECO:0007669"/>
    <property type="project" value="InterPro"/>
</dbReference>
<dbReference type="GO" id="GO:0004527">
    <property type="term" value="F:exonuclease activity"/>
    <property type="evidence" value="ECO:0007669"/>
    <property type="project" value="UniProtKB-KW"/>
</dbReference>
<gene>
    <name evidence="4" type="ORF">SDC9_20355</name>
</gene>
<dbReference type="SUPFAM" id="SSF64182">
    <property type="entry name" value="DHH phosphoesterases"/>
    <property type="match status" value="1"/>
</dbReference>
<dbReference type="InterPro" id="IPR001667">
    <property type="entry name" value="DDH_dom"/>
</dbReference>
<dbReference type="InterPro" id="IPR038763">
    <property type="entry name" value="DHH_sf"/>
</dbReference>
<evidence type="ECO:0000259" key="1">
    <source>
        <dbReference type="Pfam" id="PF01368"/>
    </source>
</evidence>
<reference evidence="4" key="1">
    <citation type="submission" date="2019-08" db="EMBL/GenBank/DDBJ databases">
        <authorList>
            <person name="Kucharzyk K."/>
            <person name="Murdoch R.W."/>
            <person name="Higgins S."/>
            <person name="Loffler F."/>
        </authorList>
    </citation>
    <scope>NUCLEOTIDE SEQUENCE</scope>
</reference>
<dbReference type="InterPro" id="IPR051673">
    <property type="entry name" value="SSDNA_exonuclease_RecJ"/>
</dbReference>
<proteinExistence type="predicted"/>
<dbReference type="InterPro" id="IPR003156">
    <property type="entry name" value="DHHA1_dom"/>
</dbReference>
<dbReference type="Gene3D" id="3.10.310.30">
    <property type="match status" value="1"/>
</dbReference>
<dbReference type="InterPro" id="IPR048515">
    <property type="entry name" value="DHH_CID"/>
</dbReference>
<dbReference type="Pfam" id="PF01368">
    <property type="entry name" value="DHH"/>
    <property type="match status" value="1"/>
</dbReference>
<feature type="domain" description="DHH-CID" evidence="3">
    <location>
        <begin position="192"/>
        <end position="266"/>
    </location>
</feature>
<dbReference type="Pfam" id="PF02272">
    <property type="entry name" value="DHHA1"/>
    <property type="match status" value="1"/>
</dbReference>
<comment type="caution">
    <text evidence="4">The sequence shown here is derived from an EMBL/GenBank/DDBJ whole genome shotgun (WGS) entry which is preliminary data.</text>
</comment>
<organism evidence="4">
    <name type="scientific">bioreactor metagenome</name>
    <dbReference type="NCBI Taxonomy" id="1076179"/>
    <lineage>
        <taxon>unclassified sequences</taxon>
        <taxon>metagenomes</taxon>
        <taxon>ecological metagenomes</taxon>
    </lineage>
</organism>
<dbReference type="Pfam" id="PF21763">
    <property type="entry name" value="DHH_CID"/>
    <property type="match status" value="1"/>
</dbReference>
<dbReference type="AlphaFoldDB" id="A0A644U6S1"/>
<name>A0A644U6S1_9ZZZZ</name>
<dbReference type="EMBL" id="VSSQ01000081">
    <property type="protein sequence ID" value="MPL74542.1"/>
    <property type="molecule type" value="Genomic_DNA"/>
</dbReference>
<feature type="domain" description="DDH" evidence="1">
    <location>
        <begin position="23"/>
        <end position="150"/>
    </location>
</feature>
<evidence type="ECO:0000259" key="2">
    <source>
        <dbReference type="Pfam" id="PF02272"/>
    </source>
</evidence>
<feature type="domain" description="DHHA1" evidence="2">
    <location>
        <begin position="371"/>
        <end position="455"/>
    </location>
</feature>
<dbReference type="PANTHER" id="PTHR30255:SF3">
    <property type="entry name" value="SINGLE-STRANDED-DNA-SPECIFIC EXONUCLEASE RECJ"/>
    <property type="match status" value="1"/>
</dbReference>